<dbReference type="Pfam" id="PF21360">
    <property type="entry name" value="PylC-like_N"/>
    <property type="match status" value="1"/>
</dbReference>
<evidence type="ECO:0000256" key="1">
    <source>
        <dbReference type="PROSITE-ProRule" id="PRU00409"/>
    </source>
</evidence>
<dbReference type="NCBIfam" id="NF009404">
    <property type="entry name" value="PRK12767.1-3"/>
    <property type="match status" value="1"/>
</dbReference>
<dbReference type="Pfam" id="PF15632">
    <property type="entry name" value="ATPgrasp_Ter"/>
    <property type="match status" value="1"/>
</dbReference>
<evidence type="ECO:0000313" key="3">
    <source>
        <dbReference type="EMBL" id="MCE8025893.1"/>
    </source>
</evidence>
<dbReference type="Gene3D" id="3.30.470.20">
    <property type="entry name" value="ATP-grasp fold, B domain"/>
    <property type="match status" value="1"/>
</dbReference>
<feature type="domain" description="ATP-grasp" evidence="2">
    <location>
        <begin position="116"/>
        <end position="311"/>
    </location>
</feature>
<dbReference type="SUPFAM" id="SSF56059">
    <property type="entry name" value="Glutathione synthetase ATP-binding domain-like"/>
    <property type="match status" value="1"/>
</dbReference>
<keyword evidence="1" id="KW-0547">Nucleotide-binding</keyword>
<dbReference type="PROSITE" id="PS50975">
    <property type="entry name" value="ATP_GRASP"/>
    <property type="match status" value="1"/>
</dbReference>
<name>A0ABS9AW92_9GAMM</name>
<keyword evidence="1" id="KW-0067">ATP-binding</keyword>
<dbReference type="InterPro" id="IPR013815">
    <property type="entry name" value="ATP_grasp_subdomain_1"/>
</dbReference>
<dbReference type="InterPro" id="IPR011761">
    <property type="entry name" value="ATP-grasp"/>
</dbReference>
<dbReference type="RefSeq" id="WP_234254793.1">
    <property type="nucleotide sequence ID" value="NZ_JABFTV010000009.1"/>
</dbReference>
<organism evidence="3 4">
    <name type="scientific">Billgrantia aerodenitrificans</name>
    <dbReference type="NCBI Taxonomy" id="2733483"/>
    <lineage>
        <taxon>Bacteria</taxon>
        <taxon>Pseudomonadati</taxon>
        <taxon>Pseudomonadota</taxon>
        <taxon>Gammaproteobacteria</taxon>
        <taxon>Oceanospirillales</taxon>
        <taxon>Halomonadaceae</taxon>
        <taxon>Billgrantia</taxon>
    </lineage>
</organism>
<proteinExistence type="predicted"/>
<protein>
    <submittedName>
        <fullName evidence="3">ATP-grasp domain-containing protein</fullName>
    </submittedName>
</protein>
<comment type="caution">
    <text evidence="3">The sequence shown here is derived from an EMBL/GenBank/DDBJ whole genome shotgun (WGS) entry which is preliminary data.</text>
</comment>
<dbReference type="Gene3D" id="3.40.50.20">
    <property type="match status" value="1"/>
</dbReference>
<dbReference type="Gene3D" id="3.30.1490.20">
    <property type="entry name" value="ATP-grasp fold, A domain"/>
    <property type="match status" value="1"/>
</dbReference>
<gene>
    <name evidence="3" type="ORF">HOP59_17340</name>
</gene>
<dbReference type="EMBL" id="JABFTV010000009">
    <property type="protein sequence ID" value="MCE8025893.1"/>
    <property type="molecule type" value="Genomic_DNA"/>
</dbReference>
<dbReference type="InterPro" id="IPR048764">
    <property type="entry name" value="PylC_N"/>
</dbReference>
<accession>A0ABS9AW92</accession>
<evidence type="ECO:0000313" key="4">
    <source>
        <dbReference type="Proteomes" id="UP001320272"/>
    </source>
</evidence>
<evidence type="ECO:0000259" key="2">
    <source>
        <dbReference type="PROSITE" id="PS50975"/>
    </source>
</evidence>
<keyword evidence="4" id="KW-1185">Reference proteome</keyword>
<dbReference type="Proteomes" id="UP001320272">
    <property type="component" value="Unassembled WGS sequence"/>
</dbReference>
<reference evidence="3 4" key="1">
    <citation type="journal article" date="2021" name="Front. Microbiol.">
        <title>Aerobic Denitrification and Heterotrophic Sulfur Oxidation in the Genus Halomonas Revealed by Six Novel Species Characterizations and Genome-Based Analysis.</title>
        <authorList>
            <person name="Wang L."/>
            <person name="Shao Z."/>
        </authorList>
    </citation>
    <scope>NUCLEOTIDE SEQUENCE [LARGE SCALE GENOMIC DNA]</scope>
    <source>
        <strain evidence="3 4">MCCC 1A11058</strain>
    </source>
</reference>
<sequence length="347" mass="38186">MNVLLSCVGRRNYLVEYFREALQERGRVVAVNSEAFTSGMVAAERSYIVPPIHSDAYIDELLKICRMERIGLLLSLFDIDLPVISTARQRFADLGIVVAVSEPWVVEMANDKWHTSRFLAKNAINGPRTYLGLDMALVALRRGEVDFPLMVKPRWGMGSLSIHRADDQQSLCFFHHLTSKQIAESYLNVLSGHDPSRSIIIQEMIKGEEYGVDVFNDLEGEHLATVVKRKLAMRAGETDSAETVSHTEVAGVAEQLGKLLRHRANLDVDIMLSHDGGSPCVLEFNARFGGGYPFTHLAGANFPRALISLAEGRAPDAACLTAKFGIRGVKSLVPLVCRATPVNGVAL</sequence>